<dbReference type="SUPFAM" id="SSF52540">
    <property type="entry name" value="P-loop containing nucleoside triphosphate hydrolases"/>
    <property type="match status" value="1"/>
</dbReference>
<evidence type="ECO:0000256" key="1">
    <source>
        <dbReference type="ARBA" id="ARBA00005771"/>
    </source>
</evidence>
<feature type="domain" description="Sulfotransferase" evidence="3">
    <location>
        <begin position="61"/>
        <end position="351"/>
    </location>
</feature>
<dbReference type="PANTHER" id="PTHR11783">
    <property type="entry name" value="SULFOTRANSFERASE SULT"/>
    <property type="match status" value="1"/>
</dbReference>
<reference evidence="4 5" key="1">
    <citation type="submission" date="2020-04" db="EMBL/GenBank/DDBJ databases">
        <authorList>
            <person name="Alioto T."/>
            <person name="Alioto T."/>
            <person name="Gomez Garrido J."/>
        </authorList>
    </citation>
    <scope>NUCLEOTIDE SEQUENCE [LARGE SCALE GENOMIC DNA]</scope>
</reference>
<evidence type="ECO:0000313" key="5">
    <source>
        <dbReference type="Proteomes" id="UP000494165"/>
    </source>
</evidence>
<proteinExistence type="inferred from homology"/>
<dbReference type="InterPro" id="IPR000863">
    <property type="entry name" value="Sulfotransferase_dom"/>
</dbReference>
<dbReference type="Gene3D" id="3.40.50.300">
    <property type="entry name" value="P-loop containing nucleotide triphosphate hydrolases"/>
    <property type="match status" value="1"/>
</dbReference>
<evidence type="ECO:0000259" key="3">
    <source>
        <dbReference type="Pfam" id="PF00685"/>
    </source>
</evidence>
<dbReference type="GO" id="GO:0008146">
    <property type="term" value="F:sulfotransferase activity"/>
    <property type="evidence" value="ECO:0007669"/>
    <property type="project" value="InterPro"/>
</dbReference>
<dbReference type="EMBL" id="CADEPI010000071">
    <property type="protein sequence ID" value="CAB3372304.1"/>
    <property type="molecule type" value="Genomic_DNA"/>
</dbReference>
<keyword evidence="5" id="KW-1185">Reference proteome</keyword>
<accession>A0A8S1CW64</accession>
<dbReference type="Proteomes" id="UP000494165">
    <property type="component" value="Unassembled WGS sequence"/>
</dbReference>
<dbReference type="AlphaFoldDB" id="A0A8S1CW64"/>
<evidence type="ECO:0000313" key="4">
    <source>
        <dbReference type="EMBL" id="CAB3372304.1"/>
    </source>
</evidence>
<comment type="similarity">
    <text evidence="1">Belongs to the sulfotransferase 1 family.</text>
</comment>
<keyword evidence="2" id="KW-0808">Transferase</keyword>
<dbReference type="InterPro" id="IPR027417">
    <property type="entry name" value="P-loop_NTPase"/>
</dbReference>
<evidence type="ECO:0000256" key="2">
    <source>
        <dbReference type="ARBA" id="ARBA00022679"/>
    </source>
</evidence>
<dbReference type="OrthoDB" id="205623at2759"/>
<name>A0A8S1CW64_9INSE</name>
<gene>
    <name evidence="4" type="ORF">CLODIP_2_CD13279</name>
</gene>
<comment type="caution">
    <text evidence="4">The sequence shown here is derived from an EMBL/GenBank/DDBJ whole genome shotgun (WGS) entry which is preliminary data.</text>
</comment>
<sequence>MEANANLPFEVKPVDPEINAQLLSDFTGERTGFVQVGPKKWFLPAKYQEHAAHFYNFKLRPDDIWVVTYPRSGTTWTQELVWLVANDLDYETANKIPQVERFPFLEFNIFVHEEVKAEIKALNEGDPYKQELVEIISQPAYLALEEHKGRRFIKTHLPFSLLPPYLLDTCKVVYVARNPKDVAVSFYHLNRLIKTQGYTGDFKKYWDYFERNLRKMNFTKNGKLIKKKSDPWTPYWSHIEEGWSGRHHPNLLFQFYEDMNMSLTSTIRSMASFLGKKLSEEQIEGLADHLDIRNFRNNSAVNYDIVREVGMLNSGEPAFIRRGKVGDWHAEFDEELNQRADKWIEENLQKTDITFPVKFQK</sequence>
<organism evidence="4 5">
    <name type="scientific">Cloeon dipterum</name>
    <dbReference type="NCBI Taxonomy" id="197152"/>
    <lineage>
        <taxon>Eukaryota</taxon>
        <taxon>Metazoa</taxon>
        <taxon>Ecdysozoa</taxon>
        <taxon>Arthropoda</taxon>
        <taxon>Hexapoda</taxon>
        <taxon>Insecta</taxon>
        <taxon>Pterygota</taxon>
        <taxon>Palaeoptera</taxon>
        <taxon>Ephemeroptera</taxon>
        <taxon>Pisciforma</taxon>
        <taxon>Baetidae</taxon>
        <taxon>Cloeon</taxon>
    </lineage>
</organism>
<protein>
    <recommendedName>
        <fullName evidence="3">Sulfotransferase domain-containing protein</fullName>
    </recommendedName>
</protein>
<dbReference type="Pfam" id="PF00685">
    <property type="entry name" value="Sulfotransfer_1"/>
    <property type="match status" value="1"/>
</dbReference>